<accession>A0A7W9BAM7</accession>
<dbReference type="InterPro" id="IPR005648">
    <property type="entry name" value="FlgD"/>
</dbReference>
<dbReference type="AlphaFoldDB" id="A0A7W9BAM7"/>
<dbReference type="RefSeq" id="WP_184054258.1">
    <property type="nucleotide sequence ID" value="NZ_JACIJK010000001.1"/>
</dbReference>
<dbReference type="Proteomes" id="UP000546200">
    <property type="component" value="Unassembled WGS sequence"/>
</dbReference>
<evidence type="ECO:0000313" key="7">
    <source>
        <dbReference type="EMBL" id="MBB5713701.1"/>
    </source>
</evidence>
<evidence type="ECO:0000256" key="2">
    <source>
        <dbReference type="ARBA" id="ARBA00016013"/>
    </source>
</evidence>
<reference evidence="7 8" key="1">
    <citation type="submission" date="2020-08" db="EMBL/GenBank/DDBJ databases">
        <title>Genomic Encyclopedia of Type Strains, Phase IV (KMG-IV): sequencing the most valuable type-strain genomes for metagenomic binning, comparative biology and taxonomic classification.</title>
        <authorList>
            <person name="Goeker M."/>
        </authorList>
    </citation>
    <scope>NUCLEOTIDE SEQUENCE [LARGE SCALE GENOMIC DNA]</scope>
    <source>
        <strain evidence="7 8">DSM 100044</strain>
    </source>
</reference>
<dbReference type="Gene3D" id="2.60.40.4070">
    <property type="match status" value="1"/>
</dbReference>
<name>A0A7W9BAM7_9SPHN</name>
<keyword evidence="7" id="KW-0282">Flagellum</keyword>
<comment type="function">
    <text evidence="4 5">Required for flagellar hook formation. May act as a scaffolding protein.</text>
</comment>
<evidence type="ECO:0000259" key="6">
    <source>
        <dbReference type="Pfam" id="PF13860"/>
    </source>
</evidence>
<comment type="similarity">
    <text evidence="1 5">Belongs to the FlgD family.</text>
</comment>
<dbReference type="GO" id="GO:0044781">
    <property type="term" value="P:bacterial-type flagellum organization"/>
    <property type="evidence" value="ECO:0007669"/>
    <property type="project" value="UniProtKB-UniRule"/>
</dbReference>
<evidence type="ECO:0000256" key="3">
    <source>
        <dbReference type="ARBA" id="ARBA00022795"/>
    </source>
</evidence>
<sequence length="224" mass="23159">MTSITANTGSDASVGTAVGNGALAKTSADFNMFLKMLTTQMQNQDPLNPMDTAQYTQQLVQYSQVEQSIQQTGTLKDILGRLTTQDMAQSSSFIGREAQFDSEVSGLSAAAPAQWAFTADRAVGSLLATVTDSAGKVVDTRPVDPATSGRFTWDGKLSNGERAPAGSYSLSIQGADLSGTVVPVSVQSVGTVKQVTSANGVVQLGVNGADMPASKLIRVSSAGE</sequence>
<gene>
    <name evidence="7" type="ORF">FHS94_000520</name>
</gene>
<protein>
    <recommendedName>
        <fullName evidence="2 5">Basal-body rod modification protein FlgD</fullName>
    </recommendedName>
</protein>
<dbReference type="InterPro" id="IPR025965">
    <property type="entry name" value="FlgD/Vpr_Ig-like"/>
</dbReference>
<dbReference type="Gene3D" id="2.30.30.910">
    <property type="match status" value="1"/>
</dbReference>
<comment type="caution">
    <text evidence="7">The sequence shown here is derived from an EMBL/GenBank/DDBJ whole genome shotgun (WGS) entry which is preliminary data.</text>
</comment>
<dbReference type="Pfam" id="PF13860">
    <property type="entry name" value="FlgD_ig"/>
    <property type="match status" value="1"/>
</dbReference>
<organism evidence="7 8">
    <name type="scientific">Sphingomonas aerophila</name>
    <dbReference type="NCBI Taxonomy" id="1344948"/>
    <lineage>
        <taxon>Bacteria</taxon>
        <taxon>Pseudomonadati</taxon>
        <taxon>Pseudomonadota</taxon>
        <taxon>Alphaproteobacteria</taxon>
        <taxon>Sphingomonadales</taxon>
        <taxon>Sphingomonadaceae</taxon>
        <taxon>Sphingomonas</taxon>
    </lineage>
</organism>
<dbReference type="EMBL" id="JACIJK010000001">
    <property type="protein sequence ID" value="MBB5713701.1"/>
    <property type="molecule type" value="Genomic_DNA"/>
</dbReference>
<keyword evidence="7" id="KW-0969">Cilium</keyword>
<keyword evidence="7" id="KW-0966">Cell projection</keyword>
<proteinExistence type="inferred from homology"/>
<evidence type="ECO:0000256" key="5">
    <source>
        <dbReference type="RuleBase" id="RU362076"/>
    </source>
</evidence>
<keyword evidence="3 5" id="KW-1005">Bacterial flagellum biogenesis</keyword>
<evidence type="ECO:0000313" key="8">
    <source>
        <dbReference type="Proteomes" id="UP000546200"/>
    </source>
</evidence>
<dbReference type="Pfam" id="PF03963">
    <property type="entry name" value="FlgD"/>
    <property type="match status" value="1"/>
</dbReference>
<evidence type="ECO:0000256" key="1">
    <source>
        <dbReference type="ARBA" id="ARBA00010577"/>
    </source>
</evidence>
<evidence type="ECO:0000256" key="4">
    <source>
        <dbReference type="ARBA" id="ARBA00024746"/>
    </source>
</evidence>
<keyword evidence="8" id="KW-1185">Reference proteome</keyword>
<feature type="domain" description="FlgD/Vpr Ig-like" evidence="6">
    <location>
        <begin position="107"/>
        <end position="175"/>
    </location>
</feature>